<dbReference type="Pfam" id="PF09334">
    <property type="entry name" value="tRNA-synt_1g"/>
    <property type="match status" value="1"/>
</dbReference>
<dbReference type="GO" id="GO:0006418">
    <property type="term" value="P:tRNA aminoacylation for protein translation"/>
    <property type="evidence" value="ECO:0007669"/>
    <property type="project" value="InterPro"/>
</dbReference>
<dbReference type="InterPro" id="IPR015413">
    <property type="entry name" value="Methionyl/Leucyl_tRNA_Synth"/>
</dbReference>
<dbReference type="AlphaFoldDB" id="A0A9R1VWC4"/>
<gene>
    <name evidence="7" type="ORF">LSAT_V11C400190790</name>
</gene>
<keyword evidence="2" id="KW-0547">Nucleotide-binding</keyword>
<sequence>MFDLLGPVAVSIRQEAMSGCLPSIKDDTKRPVYCALIRLLQDRDLCVRFDAPIGYVSITKRYTPEWEKWWKNPENVELNQFMRKDNVSFHTSKQKLDRDCTLPWQGLKGATKKQKYDKICEKKVSTPIEG</sequence>
<evidence type="ECO:0000256" key="4">
    <source>
        <dbReference type="ARBA" id="ARBA00022917"/>
    </source>
</evidence>
<comment type="caution">
    <text evidence="7">The sequence shown here is derived from an EMBL/GenBank/DDBJ whole genome shotgun (WGS) entry which is preliminary data.</text>
</comment>
<dbReference type="EMBL" id="NBSK02000004">
    <property type="protein sequence ID" value="KAJ0213073.1"/>
    <property type="molecule type" value="Genomic_DNA"/>
</dbReference>
<keyword evidence="5" id="KW-0030">Aminoacyl-tRNA synthetase</keyword>
<evidence type="ECO:0000259" key="6">
    <source>
        <dbReference type="Pfam" id="PF09334"/>
    </source>
</evidence>
<keyword evidence="1" id="KW-0436">Ligase</keyword>
<evidence type="ECO:0000256" key="1">
    <source>
        <dbReference type="ARBA" id="ARBA00022598"/>
    </source>
</evidence>
<evidence type="ECO:0000256" key="2">
    <source>
        <dbReference type="ARBA" id="ARBA00022741"/>
    </source>
</evidence>
<evidence type="ECO:0000313" key="8">
    <source>
        <dbReference type="Proteomes" id="UP000235145"/>
    </source>
</evidence>
<dbReference type="Gene3D" id="3.40.50.620">
    <property type="entry name" value="HUPs"/>
    <property type="match status" value="1"/>
</dbReference>
<dbReference type="InterPro" id="IPR023458">
    <property type="entry name" value="Met-tRNA_ligase_1"/>
</dbReference>
<evidence type="ECO:0000256" key="3">
    <source>
        <dbReference type="ARBA" id="ARBA00022840"/>
    </source>
</evidence>
<dbReference type="Proteomes" id="UP000235145">
    <property type="component" value="Unassembled WGS sequence"/>
</dbReference>
<keyword evidence="4" id="KW-0648">Protein biosynthesis</keyword>
<protein>
    <recommendedName>
        <fullName evidence="6">Methionyl/Leucyl tRNA synthetase domain-containing protein</fullName>
    </recommendedName>
</protein>
<dbReference type="PANTHER" id="PTHR45765:SF1">
    <property type="entry name" value="METHIONINE--TRNA LIGASE, CYTOPLASMIC"/>
    <property type="match status" value="1"/>
</dbReference>
<evidence type="ECO:0000256" key="5">
    <source>
        <dbReference type="ARBA" id="ARBA00023146"/>
    </source>
</evidence>
<name>A0A9R1VWC4_LACSA</name>
<dbReference type="InterPro" id="IPR014729">
    <property type="entry name" value="Rossmann-like_a/b/a_fold"/>
</dbReference>
<evidence type="ECO:0000313" key="7">
    <source>
        <dbReference type="EMBL" id="KAJ0213073.1"/>
    </source>
</evidence>
<dbReference type="PANTHER" id="PTHR45765">
    <property type="entry name" value="METHIONINE--TRNA LIGASE"/>
    <property type="match status" value="1"/>
</dbReference>
<keyword evidence="3" id="KW-0067">ATP-binding</keyword>
<accession>A0A9R1VWC4</accession>
<proteinExistence type="predicted"/>
<dbReference type="GO" id="GO:0005524">
    <property type="term" value="F:ATP binding"/>
    <property type="evidence" value="ECO:0007669"/>
    <property type="project" value="UniProtKB-KW"/>
</dbReference>
<organism evidence="7 8">
    <name type="scientific">Lactuca sativa</name>
    <name type="common">Garden lettuce</name>
    <dbReference type="NCBI Taxonomy" id="4236"/>
    <lineage>
        <taxon>Eukaryota</taxon>
        <taxon>Viridiplantae</taxon>
        <taxon>Streptophyta</taxon>
        <taxon>Embryophyta</taxon>
        <taxon>Tracheophyta</taxon>
        <taxon>Spermatophyta</taxon>
        <taxon>Magnoliopsida</taxon>
        <taxon>eudicotyledons</taxon>
        <taxon>Gunneridae</taxon>
        <taxon>Pentapetalae</taxon>
        <taxon>asterids</taxon>
        <taxon>campanulids</taxon>
        <taxon>Asterales</taxon>
        <taxon>Asteraceae</taxon>
        <taxon>Cichorioideae</taxon>
        <taxon>Cichorieae</taxon>
        <taxon>Lactucinae</taxon>
        <taxon>Lactuca</taxon>
    </lineage>
</organism>
<feature type="domain" description="Methionyl/Leucyl tRNA synthetase" evidence="6">
    <location>
        <begin position="43"/>
        <end position="91"/>
    </location>
</feature>
<reference evidence="7 8" key="1">
    <citation type="journal article" date="2017" name="Nat. Commun.">
        <title>Genome assembly with in vitro proximity ligation data and whole-genome triplication in lettuce.</title>
        <authorList>
            <person name="Reyes-Chin-Wo S."/>
            <person name="Wang Z."/>
            <person name="Yang X."/>
            <person name="Kozik A."/>
            <person name="Arikit S."/>
            <person name="Song C."/>
            <person name="Xia L."/>
            <person name="Froenicke L."/>
            <person name="Lavelle D.O."/>
            <person name="Truco M.J."/>
            <person name="Xia R."/>
            <person name="Zhu S."/>
            <person name="Xu C."/>
            <person name="Xu H."/>
            <person name="Xu X."/>
            <person name="Cox K."/>
            <person name="Korf I."/>
            <person name="Meyers B.C."/>
            <person name="Michelmore R.W."/>
        </authorList>
    </citation>
    <scope>NUCLEOTIDE SEQUENCE [LARGE SCALE GENOMIC DNA]</scope>
    <source>
        <strain evidence="8">cv. Salinas</strain>
        <tissue evidence="7">Seedlings</tissue>
    </source>
</reference>
<dbReference type="GO" id="GO:0004825">
    <property type="term" value="F:methionine-tRNA ligase activity"/>
    <property type="evidence" value="ECO:0007669"/>
    <property type="project" value="InterPro"/>
</dbReference>
<keyword evidence="8" id="KW-1185">Reference proteome</keyword>